<dbReference type="KEGG" id="chig:CH63R_08218"/>
<comment type="caution">
    <text evidence="1">The sequence shown here is derived from an EMBL/GenBank/DDBJ whole genome shotgun (WGS) entry which is preliminary data.</text>
</comment>
<reference evidence="2" key="1">
    <citation type="journal article" date="2017" name="BMC Genomics">
        <title>Gapless genome assembly of Colletotrichum higginsianum reveals chromosome structure and association of transposable elements with secondary metabolite gene clusters.</title>
        <authorList>
            <person name="Dallery J.-F."/>
            <person name="Lapalu N."/>
            <person name="Zampounis A."/>
            <person name="Pigne S."/>
            <person name="Luyten I."/>
            <person name="Amselem J."/>
            <person name="Wittenberg A.H.J."/>
            <person name="Zhou S."/>
            <person name="de Queiroz M.V."/>
            <person name="Robin G.P."/>
            <person name="Auger A."/>
            <person name="Hainaut M."/>
            <person name="Henrissat B."/>
            <person name="Kim K.-T."/>
            <person name="Lee Y.-H."/>
            <person name="Lespinet O."/>
            <person name="Schwartz D.C."/>
            <person name="Thon M.R."/>
            <person name="O'Connell R.J."/>
        </authorList>
    </citation>
    <scope>NUCLEOTIDE SEQUENCE [LARGE SCALE GENOMIC DNA]</scope>
    <source>
        <strain evidence="2">IMI 349063</strain>
    </source>
</reference>
<dbReference type="GeneID" id="28867299"/>
<dbReference type="VEuPathDB" id="FungiDB:CH63R_08218"/>
<dbReference type="Proteomes" id="UP000092177">
    <property type="component" value="Chromosome 5"/>
</dbReference>
<dbReference type="EMBL" id="LTAN01000005">
    <property type="protein sequence ID" value="OBR09453.1"/>
    <property type="molecule type" value="Genomic_DNA"/>
</dbReference>
<sequence length="64" mass="7048">MCTRLLLGANVKLHDALLGIDINNQCQQPSLDHLCPFSFLRCAIMSCLTLYTHQAPAGEFGTLE</sequence>
<organism evidence="1 2">
    <name type="scientific">Colletotrichum higginsianum (strain IMI 349063)</name>
    <name type="common">Crucifer anthracnose fungus</name>
    <dbReference type="NCBI Taxonomy" id="759273"/>
    <lineage>
        <taxon>Eukaryota</taxon>
        <taxon>Fungi</taxon>
        <taxon>Dikarya</taxon>
        <taxon>Ascomycota</taxon>
        <taxon>Pezizomycotina</taxon>
        <taxon>Sordariomycetes</taxon>
        <taxon>Hypocreomycetidae</taxon>
        <taxon>Glomerellales</taxon>
        <taxon>Glomerellaceae</taxon>
        <taxon>Colletotrichum</taxon>
        <taxon>Colletotrichum destructivum species complex</taxon>
    </lineage>
</organism>
<gene>
    <name evidence="1" type="ORF">CH63R_08218</name>
</gene>
<name>A0A1B7YBI2_COLHI</name>
<evidence type="ECO:0000313" key="2">
    <source>
        <dbReference type="Proteomes" id="UP000092177"/>
    </source>
</evidence>
<proteinExistence type="predicted"/>
<accession>A0A1B7YBI2</accession>
<evidence type="ECO:0000313" key="1">
    <source>
        <dbReference type="EMBL" id="OBR09453.1"/>
    </source>
</evidence>
<dbReference type="RefSeq" id="XP_018157970.1">
    <property type="nucleotide sequence ID" value="XM_018303192.1"/>
</dbReference>
<protein>
    <submittedName>
        <fullName evidence="1">Uncharacterized protein</fullName>
    </submittedName>
</protein>
<dbReference type="AlphaFoldDB" id="A0A1B7YBI2"/>
<keyword evidence="2" id="KW-1185">Reference proteome</keyword>